<dbReference type="STRING" id="1835702.A0A1F5LES5"/>
<name>A0A1F5LES5_PENAI</name>
<dbReference type="AlphaFoldDB" id="A0A1F5LES5"/>
<keyword evidence="4" id="KW-0804">Transcription</keyword>
<dbReference type="SUPFAM" id="SSF56553">
    <property type="entry name" value="Insert subdomain of RNA polymerase alpha subunit"/>
    <property type="match status" value="1"/>
</dbReference>
<dbReference type="CDD" id="cd07031">
    <property type="entry name" value="RNAP_II_RPB3"/>
    <property type="match status" value="1"/>
</dbReference>
<organism evidence="10 11">
    <name type="scientific">Penicillium arizonense</name>
    <dbReference type="NCBI Taxonomy" id="1835702"/>
    <lineage>
        <taxon>Eukaryota</taxon>
        <taxon>Fungi</taxon>
        <taxon>Dikarya</taxon>
        <taxon>Ascomycota</taxon>
        <taxon>Pezizomycotina</taxon>
        <taxon>Eurotiomycetes</taxon>
        <taxon>Eurotiomycetidae</taxon>
        <taxon>Eurotiales</taxon>
        <taxon>Aspergillaceae</taxon>
        <taxon>Penicillium</taxon>
    </lineage>
</organism>
<dbReference type="GO" id="GO:0006366">
    <property type="term" value="P:transcription by RNA polymerase II"/>
    <property type="evidence" value="ECO:0007669"/>
    <property type="project" value="TreeGrafter"/>
</dbReference>
<evidence type="ECO:0000313" key="11">
    <source>
        <dbReference type="Proteomes" id="UP000177622"/>
    </source>
</evidence>
<dbReference type="Pfam" id="PF01193">
    <property type="entry name" value="RNA_pol_L"/>
    <property type="match status" value="1"/>
</dbReference>
<keyword evidence="8" id="KW-1133">Transmembrane helix</keyword>
<evidence type="ECO:0000259" key="9">
    <source>
        <dbReference type="SMART" id="SM00662"/>
    </source>
</evidence>
<keyword evidence="8" id="KW-0812">Transmembrane</keyword>
<feature type="transmembrane region" description="Helical" evidence="8">
    <location>
        <begin position="45"/>
        <end position="65"/>
    </location>
</feature>
<keyword evidence="8" id="KW-0472">Membrane</keyword>
<dbReference type="PANTHER" id="PTHR11800:SF2">
    <property type="entry name" value="DNA-DIRECTED RNA POLYMERASE II SUBUNIT RPB3"/>
    <property type="match status" value="1"/>
</dbReference>
<dbReference type="GO" id="GO:0005665">
    <property type="term" value="C:RNA polymerase II, core complex"/>
    <property type="evidence" value="ECO:0007669"/>
    <property type="project" value="TreeGrafter"/>
</dbReference>
<dbReference type="FunFam" id="2.170.120.12:FF:000002">
    <property type="entry name" value="DNA-directed RNA polymerase II subunit RPB3"/>
    <property type="match status" value="1"/>
</dbReference>
<sequence length="421" mass="46448">MPQVRHFDCVSRLGKAQKAASEEQIRDLVHSGSNHAPVFSTTTHLVTLSFSIYFNYLLTLIFVYLNTAPRHQLQTKGGSDQRCRIHTMDYEMDLEPTGPQVTVREAEPLRVDFRLSSVDLAFANSLRRTILAEVPTLALDLIEIESNTSVLPDEMLAHRLGMIPLNSNNCDDLDYTRDCDCEDHCVRCSVTLSLHARCGSGIMSVYARDLIVVGERVNETIGNPVLNDPEQKGPLICKLRKGQEIKMTCLAKKGTAKEHAKWAPTAAVGFEYDPNNNLRHVDYWYEQDAAKEWPVSENAAWEPANGPDQPFDYDAEPHTFYVDVESIGMLEPDMIIQQGLIELQRKLATTVSVLSGEGEDGHAGGMEDADMLGANDPDAYEPPEGIDGNLTSYGNGAASAWGASAQTPYGATPYGQTSYGF</sequence>
<dbReference type="InterPro" id="IPR011263">
    <property type="entry name" value="DNA-dir_RNA_pol_RpoA/D/Rpb3"/>
</dbReference>
<comment type="similarity">
    <text evidence="6">Belongs to the archaeal Rpo3/eukaryotic RPB3 RNA polymerase subunit family.</text>
</comment>
<reference evidence="10 11" key="1">
    <citation type="journal article" date="2016" name="Sci. Rep.">
        <title>Penicillium arizonense, a new, genome sequenced fungal species, reveals a high chemical diversity in secreted metabolites.</title>
        <authorList>
            <person name="Grijseels S."/>
            <person name="Nielsen J.C."/>
            <person name="Randelovic M."/>
            <person name="Nielsen J."/>
            <person name="Nielsen K.F."/>
            <person name="Workman M."/>
            <person name="Frisvad J.C."/>
        </authorList>
    </citation>
    <scope>NUCLEOTIDE SEQUENCE [LARGE SCALE GENOMIC DNA]</scope>
    <source>
        <strain evidence="10 11">CBS 141311</strain>
    </source>
</reference>
<comment type="subcellular location">
    <subcellularLocation>
        <location evidence="1">Nucleus</location>
    </subcellularLocation>
</comment>
<comment type="caution">
    <text evidence="10">The sequence shown here is derived from an EMBL/GenBank/DDBJ whole genome shotgun (WGS) entry which is preliminary data.</text>
</comment>
<dbReference type="GO" id="GO:0003899">
    <property type="term" value="F:DNA-directed RNA polymerase activity"/>
    <property type="evidence" value="ECO:0007669"/>
    <property type="project" value="InterPro"/>
</dbReference>
<dbReference type="Pfam" id="PF01000">
    <property type="entry name" value="RNA_pol_A_bac"/>
    <property type="match status" value="1"/>
</dbReference>
<evidence type="ECO:0000256" key="2">
    <source>
        <dbReference type="ARBA" id="ARBA00011730"/>
    </source>
</evidence>
<dbReference type="InterPro" id="IPR022842">
    <property type="entry name" value="RNAP_Rpo3/Rpb3/RPAC1"/>
</dbReference>
<dbReference type="InterPro" id="IPR036603">
    <property type="entry name" value="RBP11-like"/>
</dbReference>
<protein>
    <recommendedName>
        <fullName evidence="7">DNA-directed RNA polymerase II subunit RPB3</fullName>
    </recommendedName>
</protein>
<dbReference type="PANTHER" id="PTHR11800">
    <property type="entry name" value="DNA-DIRECTED RNA POLYMERASE"/>
    <property type="match status" value="1"/>
</dbReference>
<gene>
    <name evidence="10" type="ORF">PENARI_c013G06661</name>
</gene>
<dbReference type="Proteomes" id="UP000177622">
    <property type="component" value="Unassembled WGS sequence"/>
</dbReference>
<dbReference type="SUPFAM" id="SSF55257">
    <property type="entry name" value="RBP11-like subunits of RNA polymerase"/>
    <property type="match status" value="1"/>
</dbReference>
<feature type="domain" description="DNA-directed RNA polymerase RpoA/D/Rpb3-type" evidence="9">
    <location>
        <begin position="110"/>
        <end position="353"/>
    </location>
</feature>
<dbReference type="InterPro" id="IPR011262">
    <property type="entry name" value="DNA-dir_RNA_pol_insert"/>
</dbReference>
<evidence type="ECO:0000256" key="5">
    <source>
        <dbReference type="ARBA" id="ARBA00023242"/>
    </source>
</evidence>
<proteinExistence type="inferred from homology"/>
<keyword evidence="5" id="KW-0539">Nucleus</keyword>
<dbReference type="RefSeq" id="XP_022487041.1">
    <property type="nucleotide sequence ID" value="XM_022633244.1"/>
</dbReference>
<evidence type="ECO:0000313" key="10">
    <source>
        <dbReference type="EMBL" id="OGE51597.1"/>
    </source>
</evidence>
<dbReference type="OrthoDB" id="270173at2759"/>
<dbReference type="Gene3D" id="2.170.120.12">
    <property type="entry name" value="DNA-directed RNA polymerase, insert domain"/>
    <property type="match status" value="1"/>
</dbReference>
<evidence type="ECO:0000256" key="4">
    <source>
        <dbReference type="ARBA" id="ARBA00023163"/>
    </source>
</evidence>
<evidence type="ECO:0000256" key="8">
    <source>
        <dbReference type="SAM" id="Phobius"/>
    </source>
</evidence>
<evidence type="ECO:0000256" key="3">
    <source>
        <dbReference type="ARBA" id="ARBA00022478"/>
    </source>
</evidence>
<evidence type="ECO:0000256" key="1">
    <source>
        <dbReference type="ARBA" id="ARBA00004123"/>
    </source>
</evidence>
<dbReference type="EMBL" id="LXJU01000013">
    <property type="protein sequence ID" value="OGE51597.1"/>
    <property type="molecule type" value="Genomic_DNA"/>
</dbReference>
<dbReference type="HAMAP" id="MF_00320">
    <property type="entry name" value="RNApol_arch_Rpo3"/>
    <property type="match status" value="1"/>
</dbReference>
<keyword evidence="3" id="KW-0240">DNA-directed RNA polymerase</keyword>
<keyword evidence="11" id="KW-1185">Reference proteome</keyword>
<evidence type="ECO:0000256" key="6">
    <source>
        <dbReference type="ARBA" id="ARBA00025804"/>
    </source>
</evidence>
<dbReference type="Gene3D" id="3.30.1360.10">
    <property type="entry name" value="RNA polymerase, RBP11-like subunit"/>
    <property type="match status" value="1"/>
</dbReference>
<dbReference type="GeneID" id="34577978"/>
<dbReference type="GO" id="GO:0046983">
    <property type="term" value="F:protein dimerization activity"/>
    <property type="evidence" value="ECO:0007669"/>
    <property type="project" value="InterPro"/>
</dbReference>
<accession>A0A1F5LES5</accession>
<dbReference type="InterPro" id="IPR036643">
    <property type="entry name" value="RNApol_insert_sf"/>
</dbReference>
<comment type="subunit">
    <text evidence="2">Component of the RNA polymerase II (Pol II) complex consisting of 12 subunits.</text>
</comment>
<dbReference type="InterPro" id="IPR050518">
    <property type="entry name" value="Rpo3/RPB3_RNA_Pol_subunit"/>
</dbReference>
<dbReference type="NCBIfam" id="NF001988">
    <property type="entry name" value="PRK00783.1"/>
    <property type="match status" value="1"/>
</dbReference>
<evidence type="ECO:0000256" key="7">
    <source>
        <dbReference type="ARBA" id="ARBA00072506"/>
    </source>
</evidence>
<dbReference type="SMART" id="SM00662">
    <property type="entry name" value="RPOLD"/>
    <property type="match status" value="1"/>
</dbReference>